<organism evidence="2 3">
    <name type="scientific">Ooceraea biroi</name>
    <name type="common">Clonal raider ant</name>
    <name type="synonym">Cerapachys biroi</name>
    <dbReference type="NCBI Taxonomy" id="2015173"/>
    <lineage>
        <taxon>Eukaryota</taxon>
        <taxon>Metazoa</taxon>
        <taxon>Ecdysozoa</taxon>
        <taxon>Arthropoda</taxon>
        <taxon>Hexapoda</taxon>
        <taxon>Insecta</taxon>
        <taxon>Pterygota</taxon>
        <taxon>Neoptera</taxon>
        <taxon>Endopterygota</taxon>
        <taxon>Hymenoptera</taxon>
        <taxon>Apocrita</taxon>
        <taxon>Aculeata</taxon>
        <taxon>Formicoidea</taxon>
        <taxon>Formicidae</taxon>
        <taxon>Dorylinae</taxon>
        <taxon>Ooceraea</taxon>
    </lineage>
</organism>
<feature type="non-terminal residue" evidence="2">
    <location>
        <position position="1"/>
    </location>
</feature>
<dbReference type="AlphaFoldDB" id="A0A026VZY5"/>
<gene>
    <name evidence="2" type="ORF">X777_12825</name>
</gene>
<name>A0A026VZY5_OOCBI</name>
<protein>
    <submittedName>
        <fullName evidence="2">Uncharacterized protein</fullName>
    </submittedName>
</protein>
<evidence type="ECO:0000256" key="1">
    <source>
        <dbReference type="SAM" id="MobiDB-lite"/>
    </source>
</evidence>
<dbReference type="EMBL" id="KK107555">
    <property type="protein sequence ID" value="EZA49016.1"/>
    <property type="molecule type" value="Genomic_DNA"/>
</dbReference>
<sequence length="453" mass="50117">IAPIDKSSSPGSALKREAGGGCPSSCTHSSTRCNSPDANCPSIVSSCCPSRCGYSQVSSPADCQPCASSLPLKSILKKRNCCRPVTSNHCMCQPMPRGCNCPPPVQVDAPAARECSCDCPSSPECACPPSERRFPRSTTIKCPNARVCCPFPRPSSGPKCHCARCQPYLPPTCDPCTSIKCRGPASSRNSCRPCSPYPSCAPCRPPTPCKKLTFCTQRNNRSSSSCTGTGQSLVDNGNWDNDIYSERDDVEELEQYDAEDCDSSHVCLCILDYTGSKSERIDKSCDPILDEGSVKNSMSKNFINSPGAANPSKSVDPDFARRAVLTKIRRRPLRNILSENLEKDSWHTSSIHVSSYNHAKSDRYTFRGGHSPVDKNMPENSVLARLSNRTKNHLLERNVSKIYWRRINYRYTASRCFPRRFTYRATGRVFYRVSRQHEHAESTDYAGMVNLRK</sequence>
<accession>A0A026VZY5</accession>
<dbReference type="Proteomes" id="UP000053097">
    <property type="component" value="Unassembled WGS sequence"/>
</dbReference>
<keyword evidence="3" id="KW-1185">Reference proteome</keyword>
<feature type="compositionally biased region" description="Polar residues" evidence="1">
    <location>
        <begin position="1"/>
        <end position="11"/>
    </location>
</feature>
<proteinExistence type="predicted"/>
<evidence type="ECO:0000313" key="2">
    <source>
        <dbReference type="EMBL" id="EZA49016.1"/>
    </source>
</evidence>
<evidence type="ECO:0000313" key="3">
    <source>
        <dbReference type="Proteomes" id="UP000053097"/>
    </source>
</evidence>
<reference evidence="2 3" key="1">
    <citation type="journal article" date="2014" name="Curr. Biol.">
        <title>The genome of the clonal raider ant Cerapachys biroi.</title>
        <authorList>
            <person name="Oxley P.R."/>
            <person name="Ji L."/>
            <person name="Fetter-Pruneda I."/>
            <person name="McKenzie S.K."/>
            <person name="Li C."/>
            <person name="Hu H."/>
            <person name="Zhang G."/>
            <person name="Kronauer D.J."/>
        </authorList>
    </citation>
    <scope>NUCLEOTIDE SEQUENCE [LARGE SCALE GENOMIC DNA]</scope>
</reference>
<feature type="region of interest" description="Disordered" evidence="1">
    <location>
        <begin position="1"/>
        <end position="26"/>
    </location>
</feature>
<dbReference type="OMA" id="VCCTPSP"/>